<protein>
    <submittedName>
        <fullName evidence="1">Uncharacterized protein</fullName>
    </submittedName>
</protein>
<feature type="non-terminal residue" evidence="1">
    <location>
        <position position="1"/>
    </location>
</feature>
<proteinExistence type="predicted"/>
<reference evidence="2" key="1">
    <citation type="submission" date="2011-07" db="EMBL/GenBank/DDBJ databases">
        <authorList>
            <consortium name="Caenorhabditis brenneri Sequencing and Analysis Consortium"/>
            <person name="Wilson R.K."/>
        </authorList>
    </citation>
    <scope>NUCLEOTIDE SEQUENCE [LARGE SCALE GENOMIC DNA]</scope>
    <source>
        <strain evidence="2">PB2801</strain>
    </source>
</reference>
<name>G0PMQ0_CAEBE</name>
<dbReference type="InParanoid" id="G0PMQ0"/>
<dbReference type="EMBL" id="GL381475">
    <property type="protein sequence ID" value="EGT38154.1"/>
    <property type="molecule type" value="Genomic_DNA"/>
</dbReference>
<accession>G0PMQ0</accession>
<evidence type="ECO:0000313" key="2">
    <source>
        <dbReference type="Proteomes" id="UP000008068"/>
    </source>
</evidence>
<sequence length="41" mass="4406">ESSCVNSSCRLFDIPICATIKKWNSSTTTSAECSSCSTRSN</sequence>
<dbReference type="AlphaFoldDB" id="G0PMQ0"/>
<evidence type="ECO:0000313" key="1">
    <source>
        <dbReference type="EMBL" id="EGT38154.1"/>
    </source>
</evidence>
<gene>
    <name evidence="1" type="ORF">CAEBREN_30189</name>
</gene>
<organism evidence="2">
    <name type="scientific">Caenorhabditis brenneri</name>
    <name type="common">Nematode worm</name>
    <dbReference type="NCBI Taxonomy" id="135651"/>
    <lineage>
        <taxon>Eukaryota</taxon>
        <taxon>Metazoa</taxon>
        <taxon>Ecdysozoa</taxon>
        <taxon>Nematoda</taxon>
        <taxon>Chromadorea</taxon>
        <taxon>Rhabditida</taxon>
        <taxon>Rhabditina</taxon>
        <taxon>Rhabditomorpha</taxon>
        <taxon>Rhabditoidea</taxon>
        <taxon>Rhabditidae</taxon>
        <taxon>Peloderinae</taxon>
        <taxon>Caenorhabditis</taxon>
    </lineage>
</organism>
<keyword evidence="2" id="KW-1185">Reference proteome</keyword>
<dbReference type="Proteomes" id="UP000008068">
    <property type="component" value="Unassembled WGS sequence"/>
</dbReference>
<dbReference type="HOGENOM" id="CLU_3282390_0_0_1"/>